<keyword evidence="1" id="KW-0677">Repeat</keyword>
<reference evidence="3 4" key="1">
    <citation type="submission" date="2014-06" db="EMBL/GenBank/DDBJ databases">
        <title>Evolutionary Origins and Diversification of the Mycorrhizal Mutualists.</title>
        <authorList>
            <consortium name="DOE Joint Genome Institute"/>
            <consortium name="Mycorrhizal Genomics Consortium"/>
            <person name="Kohler A."/>
            <person name="Kuo A."/>
            <person name="Nagy L.G."/>
            <person name="Floudas D."/>
            <person name="Copeland A."/>
            <person name="Barry K.W."/>
            <person name="Cichocki N."/>
            <person name="Veneault-Fourrey C."/>
            <person name="LaButti K."/>
            <person name="Lindquist E.A."/>
            <person name="Lipzen A."/>
            <person name="Lundell T."/>
            <person name="Morin E."/>
            <person name="Murat C."/>
            <person name="Riley R."/>
            <person name="Ohm R."/>
            <person name="Sun H."/>
            <person name="Tunlid A."/>
            <person name="Henrissat B."/>
            <person name="Grigoriev I.V."/>
            <person name="Hibbett D.S."/>
            <person name="Martin F."/>
        </authorList>
    </citation>
    <scope>NUCLEOTIDE SEQUENCE [LARGE SCALE GENOMIC DNA]</scope>
    <source>
        <strain evidence="3 4">SS14</strain>
    </source>
</reference>
<evidence type="ECO:0000259" key="2">
    <source>
        <dbReference type="Pfam" id="PF24883"/>
    </source>
</evidence>
<dbReference type="HOGENOM" id="CLU_1074300_0_0_1"/>
<keyword evidence="4" id="KW-1185">Reference proteome</keyword>
<dbReference type="EMBL" id="KN837128">
    <property type="protein sequence ID" value="KIJ42728.1"/>
    <property type="molecule type" value="Genomic_DNA"/>
</dbReference>
<dbReference type="Pfam" id="PF24883">
    <property type="entry name" value="NPHP3_N"/>
    <property type="match status" value="1"/>
</dbReference>
<dbReference type="OrthoDB" id="448455at2759"/>
<name>A0A0C9UI34_SPHS4</name>
<dbReference type="PANTHER" id="PTHR10039">
    <property type="entry name" value="AMELOGENIN"/>
    <property type="match status" value="1"/>
</dbReference>
<gene>
    <name evidence="3" type="ORF">M422DRAFT_254183</name>
</gene>
<evidence type="ECO:0000256" key="1">
    <source>
        <dbReference type="ARBA" id="ARBA00022737"/>
    </source>
</evidence>
<evidence type="ECO:0000313" key="3">
    <source>
        <dbReference type="EMBL" id="KIJ42728.1"/>
    </source>
</evidence>
<proteinExistence type="predicted"/>
<dbReference type="PANTHER" id="PTHR10039:SF15">
    <property type="entry name" value="NACHT DOMAIN-CONTAINING PROTEIN"/>
    <property type="match status" value="1"/>
</dbReference>
<dbReference type="Proteomes" id="UP000054279">
    <property type="component" value="Unassembled WGS sequence"/>
</dbReference>
<dbReference type="AlphaFoldDB" id="A0A0C9UI34"/>
<organism evidence="3 4">
    <name type="scientific">Sphaerobolus stellatus (strain SS14)</name>
    <dbReference type="NCBI Taxonomy" id="990650"/>
    <lineage>
        <taxon>Eukaryota</taxon>
        <taxon>Fungi</taxon>
        <taxon>Dikarya</taxon>
        <taxon>Basidiomycota</taxon>
        <taxon>Agaricomycotina</taxon>
        <taxon>Agaricomycetes</taxon>
        <taxon>Phallomycetidae</taxon>
        <taxon>Geastrales</taxon>
        <taxon>Sphaerobolaceae</taxon>
        <taxon>Sphaerobolus</taxon>
    </lineage>
</organism>
<protein>
    <recommendedName>
        <fullName evidence="2">Nephrocystin 3-like N-terminal domain-containing protein</fullName>
    </recommendedName>
</protein>
<feature type="domain" description="Nephrocystin 3-like N-terminal" evidence="2">
    <location>
        <begin position="213"/>
        <end position="248"/>
    </location>
</feature>
<dbReference type="InterPro" id="IPR056884">
    <property type="entry name" value="NPHP3-like_N"/>
</dbReference>
<evidence type="ECO:0000313" key="4">
    <source>
        <dbReference type="Proteomes" id="UP000054279"/>
    </source>
</evidence>
<accession>A0A0C9UI34</accession>
<sequence>MDIFGTIASAIDLATMIKGYIDDVKGGKEHRNRLRDGLTALQLLLPLLESRLQPALQGVNSVSPKKIEELQKIFTIYQEILNEIGKKLTKAEKKERKLLWPFDKDDIIDNIEKLEKLASWVQIAINVGFGEMIEQIHEDVHSVKGAMDTFMSQLRDIISSHQELRRGVKKANEDISYVKSSLDVHERQHLATWLSSLDFGQVLVDNLNAHTEGTGTTILTTPEMDGWIKGKSRSLWCRGDPGVGKTMIL</sequence>